<protein>
    <submittedName>
        <fullName evidence="2">Uncharacterized protein</fullName>
    </submittedName>
</protein>
<feature type="transmembrane region" description="Helical" evidence="1">
    <location>
        <begin position="6"/>
        <end position="27"/>
    </location>
</feature>
<name>A0A937URP7_9ACTN</name>
<proteinExistence type="predicted"/>
<keyword evidence="1" id="KW-0472">Membrane</keyword>
<sequence length="181" mass="19784">MIAGVIVACEIGFWVLVGLGLATRYVLRRRRAGLVLLALTPLVDVVLLVATALDLRAGATANPFHGLAALYLGFSVAYGHKLIQWADVRFAHRFAGGPAPVRLHGGAYTRECWHNVRRTATGVLVAAAALWFLTVLVGDPERTSDLEARYPLLAIIFVVDLIWATSYTVWPRKPRRLAETG</sequence>
<reference evidence="2" key="1">
    <citation type="submission" date="2020-12" db="EMBL/GenBank/DDBJ databases">
        <title>Genomic characterization of non-nitrogen-fixing Frankia strains.</title>
        <authorList>
            <person name="Carlos-Shanley C."/>
            <person name="Guerra T."/>
            <person name="Hahn D."/>
        </authorList>
    </citation>
    <scope>NUCLEOTIDE SEQUENCE</scope>
    <source>
        <strain evidence="2">CN6</strain>
    </source>
</reference>
<feature type="transmembrane region" description="Helical" evidence="1">
    <location>
        <begin position="120"/>
        <end position="138"/>
    </location>
</feature>
<keyword evidence="1" id="KW-1133">Transmembrane helix</keyword>
<comment type="caution">
    <text evidence="2">The sequence shown here is derived from an EMBL/GenBank/DDBJ whole genome shotgun (WGS) entry which is preliminary data.</text>
</comment>
<keyword evidence="1" id="KW-0812">Transmembrane</keyword>
<dbReference type="Proteomes" id="UP000604475">
    <property type="component" value="Unassembled WGS sequence"/>
</dbReference>
<evidence type="ECO:0000313" key="2">
    <source>
        <dbReference type="EMBL" id="MBL7631348.1"/>
    </source>
</evidence>
<dbReference type="RefSeq" id="WP_203005372.1">
    <property type="nucleotide sequence ID" value="NZ_JADWYU010000144.1"/>
</dbReference>
<evidence type="ECO:0000313" key="3">
    <source>
        <dbReference type="Proteomes" id="UP000604475"/>
    </source>
</evidence>
<feature type="transmembrane region" description="Helical" evidence="1">
    <location>
        <begin position="150"/>
        <end position="170"/>
    </location>
</feature>
<accession>A0A937URP7</accession>
<dbReference type="EMBL" id="JAEACQ010000268">
    <property type="protein sequence ID" value="MBL7631348.1"/>
    <property type="molecule type" value="Genomic_DNA"/>
</dbReference>
<feature type="transmembrane region" description="Helical" evidence="1">
    <location>
        <begin position="34"/>
        <end position="52"/>
    </location>
</feature>
<gene>
    <name evidence="2" type="ORF">I7412_30155</name>
</gene>
<evidence type="ECO:0000256" key="1">
    <source>
        <dbReference type="SAM" id="Phobius"/>
    </source>
</evidence>
<organism evidence="2 3">
    <name type="scientific">Frankia nepalensis</name>
    <dbReference type="NCBI Taxonomy" id="1836974"/>
    <lineage>
        <taxon>Bacteria</taxon>
        <taxon>Bacillati</taxon>
        <taxon>Actinomycetota</taxon>
        <taxon>Actinomycetes</taxon>
        <taxon>Frankiales</taxon>
        <taxon>Frankiaceae</taxon>
        <taxon>Frankia</taxon>
    </lineage>
</organism>
<keyword evidence="3" id="KW-1185">Reference proteome</keyword>
<feature type="transmembrane region" description="Helical" evidence="1">
    <location>
        <begin position="64"/>
        <end position="83"/>
    </location>
</feature>
<dbReference type="AlphaFoldDB" id="A0A937URP7"/>